<dbReference type="Proteomes" id="UP000246005">
    <property type="component" value="Unassembled WGS sequence"/>
</dbReference>
<evidence type="ECO:0000313" key="3">
    <source>
        <dbReference type="Proteomes" id="UP000246005"/>
    </source>
</evidence>
<evidence type="ECO:0000313" key="2">
    <source>
        <dbReference type="EMBL" id="PWK86052.1"/>
    </source>
</evidence>
<feature type="domain" description="DUF6760" evidence="1">
    <location>
        <begin position="3"/>
        <end position="52"/>
    </location>
</feature>
<organism evidence="2 3">
    <name type="scientific">Lentzea atacamensis</name>
    <dbReference type="NCBI Taxonomy" id="531938"/>
    <lineage>
        <taxon>Bacteria</taxon>
        <taxon>Bacillati</taxon>
        <taxon>Actinomycetota</taxon>
        <taxon>Actinomycetes</taxon>
        <taxon>Pseudonocardiales</taxon>
        <taxon>Pseudonocardiaceae</taxon>
        <taxon>Lentzea</taxon>
    </lineage>
</organism>
<dbReference type="AlphaFoldDB" id="A0A316IFJ9"/>
<sequence length="66" mass="7356">MTYAPDRLYSEVAYVAYHFHWSLDSILDLEHADRLRYVEEIGRINTRISASSGSGSGFGSGFGLGR</sequence>
<gene>
    <name evidence="2" type="ORF">C8D88_10592</name>
</gene>
<reference evidence="2 3" key="1">
    <citation type="submission" date="2018-05" db="EMBL/GenBank/DDBJ databases">
        <title>Genomic Encyclopedia of Type Strains, Phase IV (KMG-IV): sequencing the most valuable type-strain genomes for metagenomic binning, comparative biology and taxonomic classification.</title>
        <authorList>
            <person name="Goeker M."/>
        </authorList>
    </citation>
    <scope>NUCLEOTIDE SEQUENCE [LARGE SCALE GENOMIC DNA]</scope>
    <source>
        <strain evidence="2 3">DSM 45480</strain>
    </source>
</reference>
<comment type="caution">
    <text evidence="2">The sequence shown here is derived from an EMBL/GenBank/DDBJ whole genome shotgun (WGS) entry which is preliminary data.</text>
</comment>
<evidence type="ECO:0000259" key="1">
    <source>
        <dbReference type="Pfam" id="PF20546"/>
    </source>
</evidence>
<accession>A0A316IFJ9</accession>
<dbReference type="Pfam" id="PF20546">
    <property type="entry name" value="DUF6760"/>
    <property type="match status" value="1"/>
</dbReference>
<dbReference type="EMBL" id="QGHB01000005">
    <property type="protein sequence ID" value="PWK86052.1"/>
    <property type="molecule type" value="Genomic_DNA"/>
</dbReference>
<protein>
    <recommendedName>
        <fullName evidence="1">DUF6760 domain-containing protein</fullName>
    </recommendedName>
</protein>
<name>A0A316IFJ9_9PSEU</name>
<dbReference type="InterPro" id="IPR046648">
    <property type="entry name" value="DUF6760"/>
</dbReference>
<proteinExistence type="predicted"/>